<dbReference type="GO" id="GO:0004497">
    <property type="term" value="F:monooxygenase activity"/>
    <property type="evidence" value="ECO:0007669"/>
    <property type="project" value="InterPro"/>
</dbReference>
<evidence type="ECO:0008006" key="4">
    <source>
        <dbReference type="Google" id="ProtNLM"/>
    </source>
</evidence>
<dbReference type="PANTHER" id="PTHR24299">
    <property type="entry name" value="CYTOCHROME P450 FAMILY 1"/>
    <property type="match status" value="1"/>
</dbReference>
<protein>
    <recommendedName>
        <fullName evidence="4">Tryptophan N-monooxygenase</fullName>
    </recommendedName>
</protein>
<dbReference type="Gene3D" id="1.10.630.10">
    <property type="entry name" value="Cytochrome P450"/>
    <property type="match status" value="1"/>
</dbReference>
<evidence type="ECO:0000313" key="2">
    <source>
        <dbReference type="EMBL" id="KAG6435695.1"/>
    </source>
</evidence>
<gene>
    <name evidence="2" type="ORF">SASPL_100570</name>
</gene>
<evidence type="ECO:0000313" key="3">
    <source>
        <dbReference type="Proteomes" id="UP000298416"/>
    </source>
</evidence>
<dbReference type="GO" id="GO:0020037">
    <property type="term" value="F:heme binding"/>
    <property type="evidence" value="ECO:0007669"/>
    <property type="project" value="InterPro"/>
</dbReference>
<reference evidence="2" key="1">
    <citation type="submission" date="2018-01" db="EMBL/GenBank/DDBJ databases">
        <authorList>
            <person name="Mao J.F."/>
        </authorList>
    </citation>
    <scope>NUCLEOTIDE SEQUENCE</scope>
    <source>
        <strain evidence="2">Huo1</strain>
        <tissue evidence="2">Leaf</tissue>
    </source>
</reference>
<dbReference type="Proteomes" id="UP000298416">
    <property type="component" value="Unassembled WGS sequence"/>
</dbReference>
<sequence>MDMHTDFPGPKIIETSPGPVRSPNHRQHPPSRGHTPPLPRQIIHKYGPVISLKLGSITTVVISSAETAKLVLQKLDSSFSNRTIPLASKALHHDEFSVPVGNQWRKLRKICREQMFSAPRLDASEGLRREKLRDYVAEHCDPGTAVDVGDASFTTALNLKSAEFARFDLESSQQMKEVISRVVKSVSSPNLADYFPQGIYKETELNVGRLFAKLDEIIDEKLRWRGEKPDLVEVLLEINQRDEAQLTRDDIRHLLLVRIYY</sequence>
<name>A0A8X8YT67_SALSN</name>
<dbReference type="PANTHER" id="PTHR24299:SF59">
    <property type="entry name" value="CYTOCHROME P450 SUPERFAMILY PROTEIN"/>
    <property type="match status" value="1"/>
</dbReference>
<dbReference type="GO" id="GO:0005506">
    <property type="term" value="F:iron ion binding"/>
    <property type="evidence" value="ECO:0007669"/>
    <property type="project" value="InterPro"/>
</dbReference>
<dbReference type="SUPFAM" id="SSF48264">
    <property type="entry name" value="Cytochrome P450"/>
    <property type="match status" value="1"/>
</dbReference>
<evidence type="ECO:0000256" key="1">
    <source>
        <dbReference type="SAM" id="MobiDB-lite"/>
    </source>
</evidence>
<dbReference type="AlphaFoldDB" id="A0A8X8YT67"/>
<reference evidence="2" key="2">
    <citation type="submission" date="2020-08" db="EMBL/GenBank/DDBJ databases">
        <title>Plant Genome Project.</title>
        <authorList>
            <person name="Zhang R.-G."/>
        </authorList>
    </citation>
    <scope>NUCLEOTIDE SEQUENCE</scope>
    <source>
        <strain evidence="2">Huo1</strain>
        <tissue evidence="2">Leaf</tissue>
    </source>
</reference>
<dbReference type="GO" id="GO:0016705">
    <property type="term" value="F:oxidoreductase activity, acting on paired donors, with incorporation or reduction of molecular oxygen"/>
    <property type="evidence" value="ECO:0007669"/>
    <property type="project" value="InterPro"/>
</dbReference>
<accession>A0A8X8YT67</accession>
<proteinExistence type="predicted"/>
<dbReference type="InterPro" id="IPR001128">
    <property type="entry name" value="Cyt_P450"/>
</dbReference>
<keyword evidence="3" id="KW-1185">Reference proteome</keyword>
<dbReference type="Pfam" id="PF00067">
    <property type="entry name" value="p450"/>
    <property type="match status" value="1"/>
</dbReference>
<dbReference type="InterPro" id="IPR036396">
    <property type="entry name" value="Cyt_P450_sf"/>
</dbReference>
<dbReference type="EMBL" id="PNBA02000001">
    <property type="protein sequence ID" value="KAG6435695.1"/>
    <property type="molecule type" value="Genomic_DNA"/>
</dbReference>
<comment type="caution">
    <text evidence="2">The sequence shown here is derived from an EMBL/GenBank/DDBJ whole genome shotgun (WGS) entry which is preliminary data.</text>
</comment>
<organism evidence="2">
    <name type="scientific">Salvia splendens</name>
    <name type="common">Scarlet sage</name>
    <dbReference type="NCBI Taxonomy" id="180675"/>
    <lineage>
        <taxon>Eukaryota</taxon>
        <taxon>Viridiplantae</taxon>
        <taxon>Streptophyta</taxon>
        <taxon>Embryophyta</taxon>
        <taxon>Tracheophyta</taxon>
        <taxon>Spermatophyta</taxon>
        <taxon>Magnoliopsida</taxon>
        <taxon>eudicotyledons</taxon>
        <taxon>Gunneridae</taxon>
        <taxon>Pentapetalae</taxon>
        <taxon>asterids</taxon>
        <taxon>lamiids</taxon>
        <taxon>Lamiales</taxon>
        <taxon>Lamiaceae</taxon>
        <taxon>Nepetoideae</taxon>
        <taxon>Mentheae</taxon>
        <taxon>Salviinae</taxon>
        <taxon>Salvia</taxon>
        <taxon>Salvia subgen. Calosphace</taxon>
        <taxon>core Calosphace</taxon>
    </lineage>
</organism>
<feature type="region of interest" description="Disordered" evidence="1">
    <location>
        <begin position="1"/>
        <end position="40"/>
    </location>
</feature>